<reference evidence="1" key="1">
    <citation type="journal article" date="2014" name="Int. J. Syst. Evol. Microbiol.">
        <title>Complete genome sequence of Corynebacterium casei LMG S-19264T (=DSM 44701T), isolated from a smear-ripened cheese.</title>
        <authorList>
            <consortium name="US DOE Joint Genome Institute (JGI-PGF)"/>
            <person name="Walter F."/>
            <person name="Albersmeier A."/>
            <person name="Kalinowski J."/>
            <person name="Ruckert C."/>
        </authorList>
    </citation>
    <scope>NUCLEOTIDE SEQUENCE</scope>
    <source>
        <strain evidence="1">JCM 3172</strain>
    </source>
</reference>
<evidence type="ECO:0000313" key="1">
    <source>
        <dbReference type="EMBL" id="GGT12793.1"/>
    </source>
</evidence>
<sequence>MRTLHNVHERVVDAPAEAVGALIDRISAPDDPLSPSPVWPPILFDRPLAVGADGGHGFVRYTVGAYEPGRSIRFDFPPEEGGHHRLEVEPLEPGRCRIRHVIEQHQGLKDSLVWNLLIGPLHDLFVEEFFDNVTRAATPAAPLSPVRWTGRARALHRLVFDRARAVEAPAGAALAHQAVPRPDFTDAWQLDLRPGMPRDPLAWREVLPFAVRGSSQDELLLGEDAAHLDFRASVLIQGDTVTLTTLVQTHNRLGRLYFAVVRRVHPFMARRMLRRTYRRLAFAAPPAARLERRSDGVVSGPP</sequence>
<gene>
    <name evidence="1" type="ORF">GCM10014713_01540</name>
</gene>
<comment type="caution">
    <text evidence="1">The sequence shown here is derived from an EMBL/GenBank/DDBJ whole genome shotgun (WGS) entry which is preliminary data.</text>
</comment>
<dbReference type="AlphaFoldDB" id="A0A918GX15"/>
<organism evidence="1 2">
    <name type="scientific">Streptomyces purpureus</name>
    <dbReference type="NCBI Taxonomy" id="1951"/>
    <lineage>
        <taxon>Bacteria</taxon>
        <taxon>Bacillati</taxon>
        <taxon>Actinomycetota</taxon>
        <taxon>Actinomycetes</taxon>
        <taxon>Kitasatosporales</taxon>
        <taxon>Streptomycetaceae</taxon>
        <taxon>Streptomyces</taxon>
    </lineage>
</organism>
<dbReference type="Pfam" id="PF11066">
    <property type="entry name" value="DUF2867"/>
    <property type="match status" value="1"/>
</dbReference>
<dbReference type="RefSeq" id="WP_189199273.1">
    <property type="nucleotide sequence ID" value="NZ_BMQQ01000001.1"/>
</dbReference>
<dbReference type="EMBL" id="BMQQ01000001">
    <property type="protein sequence ID" value="GGT12793.1"/>
    <property type="molecule type" value="Genomic_DNA"/>
</dbReference>
<evidence type="ECO:0000313" key="2">
    <source>
        <dbReference type="Proteomes" id="UP000619486"/>
    </source>
</evidence>
<name>A0A918GX15_9ACTN</name>
<keyword evidence="2" id="KW-1185">Reference proteome</keyword>
<accession>A0A918GX15</accession>
<protein>
    <recommendedName>
        <fullName evidence="3">DUF2867 domain-containing protein</fullName>
    </recommendedName>
</protein>
<dbReference type="InterPro" id="IPR021295">
    <property type="entry name" value="DUF2867"/>
</dbReference>
<dbReference type="SUPFAM" id="SSF55961">
    <property type="entry name" value="Bet v1-like"/>
    <property type="match status" value="1"/>
</dbReference>
<evidence type="ECO:0008006" key="3">
    <source>
        <dbReference type="Google" id="ProtNLM"/>
    </source>
</evidence>
<reference evidence="1" key="2">
    <citation type="submission" date="2020-09" db="EMBL/GenBank/DDBJ databases">
        <authorList>
            <person name="Sun Q."/>
            <person name="Ohkuma M."/>
        </authorList>
    </citation>
    <scope>NUCLEOTIDE SEQUENCE</scope>
    <source>
        <strain evidence="1">JCM 3172</strain>
    </source>
</reference>
<dbReference type="Proteomes" id="UP000619486">
    <property type="component" value="Unassembled WGS sequence"/>
</dbReference>
<proteinExistence type="predicted"/>